<dbReference type="AlphaFoldDB" id="A0A7W9ZBN0"/>
<gene>
    <name evidence="1" type="ORF">HNQ06_001011</name>
</gene>
<accession>A0A7W9ZBN0</accession>
<name>A0A7W9ZBN0_9SPIR</name>
<reference evidence="1 2" key="1">
    <citation type="submission" date="2020-08" db="EMBL/GenBank/DDBJ databases">
        <title>Genomic Encyclopedia of Type Strains, Phase IV (KMG-IV): sequencing the most valuable type-strain genomes for metagenomic binning, comparative biology and taxonomic classification.</title>
        <authorList>
            <person name="Goeker M."/>
        </authorList>
    </citation>
    <scope>NUCLEOTIDE SEQUENCE [LARGE SCALE GENOMIC DNA]</scope>
    <source>
        <strain evidence="1 2">DSM 17992</strain>
    </source>
</reference>
<sequence>MLIAEVKCPAFNFDAKDKVKEAADQLYRYLNQYQKQYGILSNGKV</sequence>
<evidence type="ECO:0000313" key="2">
    <source>
        <dbReference type="Proteomes" id="UP000575983"/>
    </source>
</evidence>
<organism evidence="1 2">
    <name type="scientific">Borreliella lanei</name>
    <dbReference type="NCBI Taxonomy" id="373540"/>
    <lineage>
        <taxon>Bacteria</taxon>
        <taxon>Pseudomonadati</taxon>
        <taxon>Spirochaetota</taxon>
        <taxon>Spirochaetia</taxon>
        <taxon>Spirochaetales</taxon>
        <taxon>Borreliaceae</taxon>
        <taxon>Borreliella</taxon>
    </lineage>
</organism>
<keyword evidence="2" id="KW-1185">Reference proteome</keyword>
<dbReference type="RefSeq" id="WP_246343390.1">
    <property type="nucleotide sequence ID" value="NZ_CP179523.1"/>
</dbReference>
<evidence type="ECO:0000313" key="1">
    <source>
        <dbReference type="EMBL" id="MBB6208481.1"/>
    </source>
</evidence>
<protein>
    <submittedName>
        <fullName evidence="1">Uncharacterized protein</fullName>
    </submittedName>
</protein>
<dbReference type="EMBL" id="JACHFC010000008">
    <property type="protein sequence ID" value="MBB6208481.1"/>
    <property type="molecule type" value="Genomic_DNA"/>
</dbReference>
<dbReference type="Proteomes" id="UP000575983">
    <property type="component" value="Unassembled WGS sequence"/>
</dbReference>
<proteinExistence type="predicted"/>
<comment type="caution">
    <text evidence="1">The sequence shown here is derived from an EMBL/GenBank/DDBJ whole genome shotgun (WGS) entry which is preliminary data.</text>
</comment>